<evidence type="ECO:0000313" key="2">
    <source>
        <dbReference type="EMBL" id="GAA2775743.1"/>
    </source>
</evidence>
<dbReference type="InterPro" id="IPR011047">
    <property type="entry name" value="Quinoprotein_ADH-like_sf"/>
</dbReference>
<sequence length="396" mass="42108">MLTCTGSPQAAAPVPGRTATAAELRDATLGYRADSRADSLVVGATAAPPYKKLWSRDFGTVVSAPVAVGDKVYAVVNADDGTEGGPRMMLVGVQAATGKDLWPAVSLEQNEPQAGVSYGGGLLYTQTSRGTIAAWDPATGRRRWSVSLDSASMQYPPVWYDGLLYLQDGRGTAMALRADTGARVWKAPLSEYSWAPTVVDASGVWIGFDGIAWHHLDRKTGAELHRFEVPGVSGAYGNPVVLGAGAAWMRSSDSDDETVTAYDRKTGAAVRRLHADATPAFGPGRVYVAYRGKVRALSTSTYKTAWTYTSSVKAATVRLVAHGYVYVEDADGRLVVLDQKTGKPAWSYRRYPAPPPMSPILAEDDWRGFVVPGIATSRARLFVPGAGGTLIAFGKG</sequence>
<dbReference type="PANTHER" id="PTHR34512:SF30">
    <property type="entry name" value="OUTER MEMBRANE PROTEIN ASSEMBLY FACTOR BAMB"/>
    <property type="match status" value="1"/>
</dbReference>
<dbReference type="Pfam" id="PF13360">
    <property type="entry name" value="PQQ_2"/>
    <property type="match status" value="2"/>
</dbReference>
<protein>
    <recommendedName>
        <fullName evidence="1">Pyrrolo-quinoline quinone repeat domain-containing protein</fullName>
    </recommendedName>
</protein>
<dbReference type="PANTHER" id="PTHR34512">
    <property type="entry name" value="CELL SURFACE PROTEIN"/>
    <property type="match status" value="1"/>
</dbReference>
<dbReference type="InterPro" id="IPR015943">
    <property type="entry name" value="WD40/YVTN_repeat-like_dom_sf"/>
</dbReference>
<dbReference type="Gene3D" id="2.40.10.480">
    <property type="match status" value="1"/>
</dbReference>
<dbReference type="Proteomes" id="UP001500893">
    <property type="component" value="Unassembled WGS sequence"/>
</dbReference>
<evidence type="ECO:0000313" key="3">
    <source>
        <dbReference type="Proteomes" id="UP001500893"/>
    </source>
</evidence>
<accession>A0ABN3V2A1</accession>
<dbReference type="Gene3D" id="2.130.10.10">
    <property type="entry name" value="YVTN repeat-like/Quinoprotein amine dehydrogenase"/>
    <property type="match status" value="1"/>
</dbReference>
<proteinExistence type="predicted"/>
<feature type="domain" description="Pyrrolo-quinoline quinone repeat" evidence="1">
    <location>
        <begin position="256"/>
        <end position="352"/>
    </location>
</feature>
<reference evidence="2 3" key="1">
    <citation type="journal article" date="2019" name="Int. J. Syst. Evol. Microbiol.">
        <title>The Global Catalogue of Microorganisms (GCM) 10K type strain sequencing project: providing services to taxonomists for standard genome sequencing and annotation.</title>
        <authorList>
            <consortium name="The Broad Institute Genomics Platform"/>
            <consortium name="The Broad Institute Genome Sequencing Center for Infectious Disease"/>
            <person name="Wu L."/>
            <person name="Ma J."/>
        </authorList>
    </citation>
    <scope>NUCLEOTIDE SEQUENCE [LARGE SCALE GENOMIC DNA]</scope>
    <source>
        <strain evidence="2 3">JCM 11574</strain>
    </source>
</reference>
<keyword evidence="3" id="KW-1185">Reference proteome</keyword>
<gene>
    <name evidence="2" type="ORF">GCM10010521_62850</name>
</gene>
<dbReference type="SMART" id="SM00564">
    <property type="entry name" value="PQQ"/>
    <property type="match status" value="5"/>
</dbReference>
<feature type="domain" description="Pyrrolo-quinoline quinone repeat" evidence="1">
    <location>
        <begin position="92"/>
        <end position="226"/>
    </location>
</feature>
<dbReference type="SUPFAM" id="SSF50998">
    <property type="entry name" value="Quinoprotein alcohol dehydrogenase-like"/>
    <property type="match status" value="1"/>
</dbReference>
<comment type="caution">
    <text evidence="2">The sequence shown here is derived from an EMBL/GenBank/DDBJ whole genome shotgun (WGS) entry which is preliminary data.</text>
</comment>
<name>A0ABN3V2A1_9ACTN</name>
<dbReference type="InterPro" id="IPR018391">
    <property type="entry name" value="PQQ_b-propeller_rpt"/>
</dbReference>
<evidence type="ECO:0000259" key="1">
    <source>
        <dbReference type="Pfam" id="PF13360"/>
    </source>
</evidence>
<dbReference type="InterPro" id="IPR002372">
    <property type="entry name" value="PQQ_rpt_dom"/>
</dbReference>
<organism evidence="2 3">
    <name type="scientific">Streptomyces rameus</name>
    <dbReference type="NCBI Taxonomy" id="68261"/>
    <lineage>
        <taxon>Bacteria</taxon>
        <taxon>Bacillati</taxon>
        <taxon>Actinomycetota</taxon>
        <taxon>Actinomycetes</taxon>
        <taxon>Kitasatosporales</taxon>
        <taxon>Streptomycetaceae</taxon>
        <taxon>Streptomyces</taxon>
    </lineage>
</organism>
<dbReference type="EMBL" id="BAAAVM010000121">
    <property type="protein sequence ID" value="GAA2775743.1"/>
    <property type="molecule type" value="Genomic_DNA"/>
</dbReference>